<proteinExistence type="predicted"/>
<sequence length="95" mass="11422">MHCRHDDESELAAQKIQNEELKEEIDRLNTQLQTKNQELFNCRMTVAEFSLLLPRLEEQQRRSTAELKQAIKRYEELRKEMVTTEGKLMDKRDNE</sequence>
<name>A0AC35FKG6_9BILA</name>
<dbReference type="WBParaSite" id="PS1159_v2.g17777.t1">
    <property type="protein sequence ID" value="PS1159_v2.g17777.t1"/>
    <property type="gene ID" value="PS1159_v2.g17777"/>
</dbReference>
<reference evidence="2" key="1">
    <citation type="submission" date="2022-11" db="UniProtKB">
        <authorList>
            <consortium name="WormBaseParasite"/>
        </authorList>
    </citation>
    <scope>IDENTIFICATION</scope>
</reference>
<evidence type="ECO:0000313" key="2">
    <source>
        <dbReference type="WBParaSite" id="PS1159_v2.g17777.t1"/>
    </source>
</evidence>
<protein>
    <submittedName>
        <fullName evidence="2">Uncharacterized protein</fullName>
    </submittedName>
</protein>
<organism evidence="1 2">
    <name type="scientific">Panagrolaimus sp. PS1159</name>
    <dbReference type="NCBI Taxonomy" id="55785"/>
    <lineage>
        <taxon>Eukaryota</taxon>
        <taxon>Metazoa</taxon>
        <taxon>Ecdysozoa</taxon>
        <taxon>Nematoda</taxon>
        <taxon>Chromadorea</taxon>
        <taxon>Rhabditida</taxon>
        <taxon>Tylenchina</taxon>
        <taxon>Panagrolaimomorpha</taxon>
        <taxon>Panagrolaimoidea</taxon>
        <taxon>Panagrolaimidae</taxon>
        <taxon>Panagrolaimus</taxon>
    </lineage>
</organism>
<accession>A0AC35FKG6</accession>
<evidence type="ECO:0000313" key="1">
    <source>
        <dbReference type="Proteomes" id="UP000887580"/>
    </source>
</evidence>
<dbReference type="Proteomes" id="UP000887580">
    <property type="component" value="Unplaced"/>
</dbReference>